<dbReference type="EMBL" id="JBHLZU010000026">
    <property type="protein sequence ID" value="MFB9908116.1"/>
    <property type="molecule type" value="Genomic_DNA"/>
</dbReference>
<organism evidence="3 4">
    <name type="scientific">Allokutzneria oryzae</name>
    <dbReference type="NCBI Taxonomy" id="1378989"/>
    <lineage>
        <taxon>Bacteria</taxon>
        <taxon>Bacillati</taxon>
        <taxon>Actinomycetota</taxon>
        <taxon>Actinomycetes</taxon>
        <taxon>Pseudonocardiales</taxon>
        <taxon>Pseudonocardiaceae</taxon>
        <taxon>Allokutzneria</taxon>
    </lineage>
</organism>
<accession>A0ABV6A870</accession>
<dbReference type="Gene3D" id="3.40.50.1000">
    <property type="entry name" value="HAD superfamily/HAD-like"/>
    <property type="match status" value="1"/>
</dbReference>
<dbReference type="Pfam" id="PF03767">
    <property type="entry name" value="Acid_phosphat_B"/>
    <property type="match status" value="1"/>
</dbReference>
<feature type="signal peptide" evidence="2">
    <location>
        <begin position="1"/>
        <end position="25"/>
    </location>
</feature>
<dbReference type="Proteomes" id="UP001589693">
    <property type="component" value="Unassembled WGS sequence"/>
</dbReference>
<comment type="caution">
    <text evidence="3">The sequence shown here is derived from an EMBL/GenBank/DDBJ whole genome shotgun (WGS) entry which is preliminary data.</text>
</comment>
<gene>
    <name evidence="3" type="ORF">ACFFQA_29645</name>
</gene>
<sequence length="199" mass="21098">MRARLVTAGLVAAALAVAAPLTATAAPAPSAPATVAAEKPPYETWIADVGVVAAQLETYLGSRLTTPGEKTAITLDIDNTTLETAYNPQLTTPAIKSMLRAVKLAKSKGTAVFFVTNRPEVLGLPTKANLVDVGYPVDGLHLRPWFNFEPTEKVKTDARKAIEAKGYKIVANVGNNTWDLAGGHAERTFKLPDYNGALD</sequence>
<evidence type="ECO:0000256" key="1">
    <source>
        <dbReference type="ARBA" id="ARBA00022729"/>
    </source>
</evidence>
<feature type="chain" id="PRO_5045218770" evidence="2">
    <location>
        <begin position="26"/>
        <end position="199"/>
    </location>
</feature>
<evidence type="ECO:0000313" key="3">
    <source>
        <dbReference type="EMBL" id="MFB9908116.1"/>
    </source>
</evidence>
<dbReference type="PANTHER" id="PTHR31284">
    <property type="entry name" value="ACID PHOSPHATASE-LIKE PROTEIN"/>
    <property type="match status" value="1"/>
</dbReference>
<dbReference type="InterPro" id="IPR036412">
    <property type="entry name" value="HAD-like_sf"/>
</dbReference>
<dbReference type="PANTHER" id="PTHR31284:SF10">
    <property type="entry name" value="ACID PHOSPHATASE-LIKE PROTEIN"/>
    <property type="match status" value="1"/>
</dbReference>
<name>A0ABV6A870_9PSEU</name>
<keyword evidence="1 2" id="KW-0732">Signal</keyword>
<dbReference type="InterPro" id="IPR005519">
    <property type="entry name" value="Acid_phosphat_B-like"/>
</dbReference>
<evidence type="ECO:0000313" key="4">
    <source>
        <dbReference type="Proteomes" id="UP001589693"/>
    </source>
</evidence>
<protein>
    <submittedName>
        <fullName evidence="3">HAD family acid phosphatase</fullName>
    </submittedName>
</protein>
<dbReference type="SUPFAM" id="SSF56784">
    <property type="entry name" value="HAD-like"/>
    <property type="match status" value="1"/>
</dbReference>
<dbReference type="RefSeq" id="WP_377859442.1">
    <property type="nucleotide sequence ID" value="NZ_JBHLZU010000026.1"/>
</dbReference>
<evidence type="ECO:0000256" key="2">
    <source>
        <dbReference type="SAM" id="SignalP"/>
    </source>
</evidence>
<proteinExistence type="predicted"/>
<keyword evidence="4" id="KW-1185">Reference proteome</keyword>
<dbReference type="InterPro" id="IPR023214">
    <property type="entry name" value="HAD_sf"/>
</dbReference>
<reference evidence="3 4" key="1">
    <citation type="submission" date="2024-09" db="EMBL/GenBank/DDBJ databases">
        <authorList>
            <person name="Sun Q."/>
            <person name="Mori K."/>
        </authorList>
    </citation>
    <scope>NUCLEOTIDE SEQUENCE [LARGE SCALE GENOMIC DNA]</scope>
    <source>
        <strain evidence="3 4">TBRC 7907</strain>
    </source>
</reference>